<dbReference type="InterPro" id="IPR017871">
    <property type="entry name" value="ABC_transporter-like_CS"/>
</dbReference>
<keyword evidence="7" id="KW-1185">Reference proteome</keyword>
<dbReference type="GO" id="GO:0005524">
    <property type="term" value="F:ATP binding"/>
    <property type="evidence" value="ECO:0007669"/>
    <property type="project" value="UniProtKB-KW"/>
</dbReference>
<keyword evidence="3" id="KW-0547">Nucleotide-binding</keyword>
<dbReference type="AlphaFoldDB" id="A0A7H0VFJ3"/>
<dbReference type="Gene3D" id="3.40.50.300">
    <property type="entry name" value="P-loop containing nucleotide triphosphate hydrolases"/>
    <property type="match status" value="1"/>
</dbReference>
<evidence type="ECO:0000313" key="7">
    <source>
        <dbReference type="Proteomes" id="UP000516305"/>
    </source>
</evidence>
<dbReference type="Proteomes" id="UP000516305">
    <property type="component" value="Chromosome"/>
</dbReference>
<reference evidence="6 7" key="1">
    <citation type="submission" date="2020-08" db="EMBL/GenBank/DDBJ databases">
        <title>Croceimicrobium hydrocarbonivorans gen. nov., sp. nov., a novel marine bacterium isolated from a bacterial consortium that degrades polyethylene terephthalate.</title>
        <authorList>
            <person name="Liu R."/>
        </authorList>
    </citation>
    <scope>NUCLEOTIDE SEQUENCE [LARGE SCALE GENOMIC DNA]</scope>
    <source>
        <strain evidence="6 7">A20-9</strain>
    </source>
</reference>
<organism evidence="6 7">
    <name type="scientific">Croceimicrobium hydrocarbonivorans</name>
    <dbReference type="NCBI Taxonomy" id="2761580"/>
    <lineage>
        <taxon>Bacteria</taxon>
        <taxon>Pseudomonadati</taxon>
        <taxon>Bacteroidota</taxon>
        <taxon>Flavobacteriia</taxon>
        <taxon>Flavobacteriales</taxon>
        <taxon>Owenweeksiaceae</taxon>
        <taxon>Croceimicrobium</taxon>
    </lineage>
</organism>
<name>A0A7H0VFJ3_9FLAO</name>
<proteinExistence type="inferred from homology"/>
<dbReference type="PANTHER" id="PTHR43335:SF2">
    <property type="entry name" value="ABC TRANSPORTER, ATP-BINDING PROTEIN"/>
    <property type="match status" value="1"/>
</dbReference>
<dbReference type="GO" id="GO:0016887">
    <property type="term" value="F:ATP hydrolysis activity"/>
    <property type="evidence" value="ECO:0007669"/>
    <property type="project" value="InterPro"/>
</dbReference>
<dbReference type="InterPro" id="IPR003593">
    <property type="entry name" value="AAA+_ATPase"/>
</dbReference>
<feature type="domain" description="ABC transporter" evidence="5">
    <location>
        <begin position="5"/>
        <end position="228"/>
    </location>
</feature>
<dbReference type="Pfam" id="PF00005">
    <property type="entry name" value="ABC_tran"/>
    <property type="match status" value="1"/>
</dbReference>
<dbReference type="SUPFAM" id="SSF52540">
    <property type="entry name" value="P-loop containing nucleoside triphosphate hydrolases"/>
    <property type="match status" value="1"/>
</dbReference>
<evidence type="ECO:0000256" key="1">
    <source>
        <dbReference type="ARBA" id="ARBA00005417"/>
    </source>
</evidence>
<dbReference type="InterPro" id="IPR027417">
    <property type="entry name" value="P-loop_NTPase"/>
</dbReference>
<sequence>MDTVLKLEKLSKHYGRIKAVNEVSFAVPKGSVFGILGPNGSGKTTTLGMILGVIQPLSGSFSWFDNLSPQEAKKHIGALLETPNFYPYMTARQNLTLAAKVKQIKEPNIEEVLEQVKLLDRADDKFKTYSLGMKQRLAIASALLGNPEVLVLDEPTNGLDPRGIAEVRQLILDIAARGITVLMASHILAEVEKVCEHVVVLQNGVLRFEGLASELSGDAALLRIKASDDSQLEELLTQHPQIQNIHRDGHFFDLEIDPELKAEDLNQWLAERQIFLNHLEIKQAGLEEGFLKLIDS</sequence>
<evidence type="ECO:0000259" key="5">
    <source>
        <dbReference type="PROSITE" id="PS50893"/>
    </source>
</evidence>
<gene>
    <name evidence="6" type="ORF">H4K34_01215</name>
</gene>
<evidence type="ECO:0000256" key="2">
    <source>
        <dbReference type="ARBA" id="ARBA00022448"/>
    </source>
</evidence>
<dbReference type="PROSITE" id="PS00211">
    <property type="entry name" value="ABC_TRANSPORTER_1"/>
    <property type="match status" value="1"/>
</dbReference>
<keyword evidence="2" id="KW-0813">Transport</keyword>
<accession>A0A7H0VFJ3</accession>
<dbReference type="RefSeq" id="WP_210759018.1">
    <property type="nucleotide sequence ID" value="NZ_CP060139.1"/>
</dbReference>
<dbReference type="SMART" id="SM00382">
    <property type="entry name" value="AAA"/>
    <property type="match status" value="1"/>
</dbReference>
<dbReference type="KEGG" id="chyd:H4K34_01215"/>
<evidence type="ECO:0000256" key="4">
    <source>
        <dbReference type="ARBA" id="ARBA00022840"/>
    </source>
</evidence>
<evidence type="ECO:0000256" key="3">
    <source>
        <dbReference type="ARBA" id="ARBA00022741"/>
    </source>
</evidence>
<dbReference type="EMBL" id="CP060139">
    <property type="protein sequence ID" value="QNR24491.1"/>
    <property type="molecule type" value="Genomic_DNA"/>
</dbReference>
<dbReference type="InterPro" id="IPR003439">
    <property type="entry name" value="ABC_transporter-like_ATP-bd"/>
</dbReference>
<dbReference type="PANTHER" id="PTHR43335">
    <property type="entry name" value="ABC TRANSPORTER, ATP-BINDING PROTEIN"/>
    <property type="match status" value="1"/>
</dbReference>
<evidence type="ECO:0000313" key="6">
    <source>
        <dbReference type="EMBL" id="QNR24491.1"/>
    </source>
</evidence>
<dbReference type="PROSITE" id="PS50893">
    <property type="entry name" value="ABC_TRANSPORTER_2"/>
    <property type="match status" value="1"/>
</dbReference>
<comment type="similarity">
    <text evidence="1">Belongs to the ABC transporter superfamily.</text>
</comment>
<keyword evidence="4 6" id="KW-0067">ATP-binding</keyword>
<protein>
    <submittedName>
        <fullName evidence="6">ATP-binding cassette domain-containing protein</fullName>
    </submittedName>
</protein>